<keyword evidence="2 4" id="KW-0012">Acyltransferase</keyword>
<dbReference type="Pfam" id="PF00583">
    <property type="entry name" value="Acetyltransf_1"/>
    <property type="match status" value="1"/>
</dbReference>
<dbReference type="RefSeq" id="WP_397675621.1">
    <property type="nucleotide sequence ID" value="NZ_JBIRFW010000025.1"/>
</dbReference>
<evidence type="ECO:0000259" key="3">
    <source>
        <dbReference type="PROSITE" id="PS51186"/>
    </source>
</evidence>
<dbReference type="EMBL" id="JBIRGH010000025">
    <property type="protein sequence ID" value="MFH8588668.1"/>
    <property type="molecule type" value="Genomic_DNA"/>
</dbReference>
<organism evidence="4 5">
    <name type="scientific">Streptomyces celluloflavus</name>
    <dbReference type="NCBI Taxonomy" id="58344"/>
    <lineage>
        <taxon>Bacteria</taxon>
        <taxon>Bacillati</taxon>
        <taxon>Actinomycetota</taxon>
        <taxon>Actinomycetes</taxon>
        <taxon>Kitasatosporales</taxon>
        <taxon>Streptomycetaceae</taxon>
        <taxon>Streptomyces</taxon>
    </lineage>
</organism>
<name>A0ABW7RKQ7_9ACTN</name>
<feature type="domain" description="N-acetyltransferase" evidence="3">
    <location>
        <begin position="204"/>
        <end position="358"/>
    </location>
</feature>
<gene>
    <name evidence="4" type="ORF">ACH4GP_30485</name>
</gene>
<dbReference type="PANTHER" id="PTHR43420">
    <property type="entry name" value="ACETYLTRANSFERASE"/>
    <property type="match status" value="1"/>
</dbReference>
<evidence type="ECO:0000256" key="1">
    <source>
        <dbReference type="ARBA" id="ARBA00022679"/>
    </source>
</evidence>
<dbReference type="InterPro" id="IPR016181">
    <property type="entry name" value="Acyl_CoA_acyltransferase"/>
</dbReference>
<dbReference type="CDD" id="cd04301">
    <property type="entry name" value="NAT_SF"/>
    <property type="match status" value="2"/>
</dbReference>
<evidence type="ECO:0000313" key="5">
    <source>
        <dbReference type="Proteomes" id="UP001610990"/>
    </source>
</evidence>
<accession>A0ABW7RKQ7</accession>
<comment type="caution">
    <text evidence="4">The sequence shown here is derived from an EMBL/GenBank/DDBJ whole genome shotgun (WGS) entry which is preliminary data.</text>
</comment>
<reference evidence="4 5" key="1">
    <citation type="submission" date="2024-10" db="EMBL/GenBank/DDBJ databases">
        <title>The Natural Products Discovery Center: Release of the First 8490 Sequenced Strains for Exploring Actinobacteria Biosynthetic Diversity.</title>
        <authorList>
            <person name="Kalkreuter E."/>
            <person name="Kautsar S.A."/>
            <person name="Yang D."/>
            <person name="Bader C.D."/>
            <person name="Teijaro C.N."/>
            <person name="Fluegel L."/>
            <person name="Davis C.M."/>
            <person name="Simpson J.R."/>
            <person name="Lauterbach L."/>
            <person name="Steele A.D."/>
            <person name="Gui C."/>
            <person name="Meng S."/>
            <person name="Li G."/>
            <person name="Viehrig K."/>
            <person name="Ye F."/>
            <person name="Su P."/>
            <person name="Kiefer A.F."/>
            <person name="Nichols A."/>
            <person name="Cepeda A.J."/>
            <person name="Yan W."/>
            <person name="Fan B."/>
            <person name="Jiang Y."/>
            <person name="Adhikari A."/>
            <person name="Zheng C.-J."/>
            <person name="Schuster L."/>
            <person name="Cowan T.M."/>
            <person name="Smanski M.J."/>
            <person name="Chevrette M.G."/>
            <person name="De Carvalho L.P.S."/>
            <person name="Shen B."/>
        </authorList>
    </citation>
    <scope>NUCLEOTIDE SEQUENCE [LARGE SCALE GENOMIC DNA]</scope>
    <source>
        <strain evidence="4 5">NPDC018013</strain>
    </source>
</reference>
<dbReference type="Proteomes" id="UP001610990">
    <property type="component" value="Unassembled WGS sequence"/>
</dbReference>
<dbReference type="Gene3D" id="3.40.630.30">
    <property type="match status" value="1"/>
</dbReference>
<protein>
    <submittedName>
        <fullName evidence="4">GNAT family N-acetyltransferase</fullName>
        <ecNumber evidence="4">2.3.1.-</ecNumber>
    </submittedName>
</protein>
<dbReference type="SUPFAM" id="SSF55729">
    <property type="entry name" value="Acyl-CoA N-acyltransferases (Nat)"/>
    <property type="match status" value="2"/>
</dbReference>
<dbReference type="InterPro" id="IPR000182">
    <property type="entry name" value="GNAT_dom"/>
</dbReference>
<keyword evidence="1 4" id="KW-0808">Transferase</keyword>
<dbReference type="InterPro" id="IPR050680">
    <property type="entry name" value="YpeA/RimI_acetyltransf"/>
</dbReference>
<evidence type="ECO:0000313" key="4">
    <source>
        <dbReference type="EMBL" id="MFH8588668.1"/>
    </source>
</evidence>
<evidence type="ECO:0000256" key="2">
    <source>
        <dbReference type="ARBA" id="ARBA00023315"/>
    </source>
</evidence>
<dbReference type="GO" id="GO:0016746">
    <property type="term" value="F:acyltransferase activity"/>
    <property type="evidence" value="ECO:0007669"/>
    <property type="project" value="UniProtKB-KW"/>
</dbReference>
<keyword evidence="5" id="KW-1185">Reference proteome</keyword>
<sequence length="358" mass="39024">MSEAVFGSAAAEPAQLAPLSERISAPRELPLPTAGADLHWRTAGHADIPILHELMRAAGAVDHPTSSITRQEIELAFNAPNFTPDRDMVLALDPSGRAVAYGAATLDEVRETLVQVSLDGCVHPQRRGEGIGTALLAWQEARGRQHLAACEETLPGWLVSGAEESTTATIHLLHAHGYETARWWLELERDLADPIPEIPLDPAVRLESYGQRWTEPARLACNAAFRDHWGSQPSTAREWAEGETLEDFRPDLSLVAVAPDANGVDQVVALVTSSVTKEDWEAQGYSFGYVGTVGVRPEWRGRGLAPALLTRVLHTYRDAGFDKALLDVDSESLTGAVGLYERLGFRTVRRSVSLIKSF</sequence>
<dbReference type="PROSITE" id="PS51186">
    <property type="entry name" value="GNAT"/>
    <property type="match status" value="2"/>
</dbReference>
<dbReference type="EC" id="2.3.1.-" evidence="4"/>
<feature type="domain" description="N-acetyltransferase" evidence="3">
    <location>
        <begin position="38"/>
        <end position="201"/>
    </location>
</feature>
<proteinExistence type="predicted"/>